<evidence type="ECO:0000256" key="5">
    <source>
        <dbReference type="ARBA" id="ARBA00022723"/>
    </source>
</evidence>
<evidence type="ECO:0000256" key="1">
    <source>
        <dbReference type="ARBA" id="ARBA00000077"/>
    </source>
</evidence>
<dbReference type="InterPro" id="IPR024567">
    <property type="entry name" value="RNase_HII/HIII_dom"/>
</dbReference>
<dbReference type="FunFam" id="1.10.10.460:FF:000001">
    <property type="entry name" value="Ribonuclease"/>
    <property type="match status" value="1"/>
</dbReference>
<evidence type="ECO:0000256" key="8">
    <source>
        <dbReference type="PROSITE-ProRule" id="PRU01319"/>
    </source>
</evidence>
<dbReference type="InterPro" id="IPR023160">
    <property type="entry name" value="RNase_HII_hlx-loop-hlx_cap_dom"/>
</dbReference>
<comment type="caution">
    <text evidence="12">The sequence shown here is derived from an EMBL/GenBank/DDBJ whole genome shotgun (WGS) entry which is preliminary data.</text>
</comment>
<dbReference type="InterPro" id="IPR012337">
    <property type="entry name" value="RNaseH-like_sf"/>
</dbReference>
<feature type="binding site" evidence="8">
    <location>
        <position position="79"/>
    </location>
    <ligand>
        <name>a divalent metal cation</name>
        <dbReference type="ChEBI" id="CHEBI:60240"/>
    </ligand>
</feature>
<feature type="region of interest" description="Disordered" evidence="10">
    <location>
        <begin position="129"/>
        <end position="148"/>
    </location>
</feature>
<dbReference type="Gene3D" id="3.30.420.10">
    <property type="entry name" value="Ribonuclease H-like superfamily/Ribonuclease H"/>
    <property type="match status" value="1"/>
</dbReference>
<keyword evidence="4 8" id="KW-0540">Nuclease</keyword>
<comment type="cofactor">
    <cofactor evidence="8">
        <name>Mn(2+)</name>
        <dbReference type="ChEBI" id="CHEBI:29035"/>
    </cofactor>
    <cofactor evidence="8">
        <name>Mg(2+)</name>
        <dbReference type="ChEBI" id="CHEBI:18420"/>
    </cofactor>
    <text evidence="8">Manganese or magnesium. Binds 1 divalent metal ion per monomer in the absence of substrate. May bind a second metal ion after substrate binding.</text>
</comment>
<feature type="binding site" evidence="8">
    <location>
        <position position="78"/>
    </location>
    <ligand>
        <name>a divalent metal cation</name>
        <dbReference type="ChEBI" id="CHEBI:60240"/>
    </ligand>
</feature>
<dbReference type="Proteomes" id="UP001320420">
    <property type="component" value="Unassembled WGS sequence"/>
</dbReference>
<sequence length="421" mass="44337">MEDTTIEDAPPNIDLETPPSLGSDSAFYVPPSVDRAATLAGESHEYFSPVPAALLPPSPGGDGSGNGSAGVPCILGVDEAGRGPVLGPMVYGVFYLPAELSTPLLKEKHHFDDSKVLTPAVRTQLMRELCTPPSPSPSTSQPQPHLHTHTGFATASLSARSISSGMLRPAAQSAYNLNAQALDATASLIRGVLARGVAVREVYVDTVGPPAAHQARLERLFPTCRFTVTKKADSLFPCVSAASVCAKVTRDAALEVLYEGRRAAIARAAARMAEAAGVVGSESGREKVGGKRKRGDGETEGGEGEGQKAEKEKEAETEEEEPTWGSGYPSDARCTAWLRRNMHPVFGWGPECRFSWGTAKDMIEAGGGKGGVRVEWPVADEEGDESHRVTDFFAAASDEKDGSGAAADELGSWFGTPVEAF</sequence>
<dbReference type="GO" id="GO:0043137">
    <property type="term" value="P:DNA replication, removal of RNA primer"/>
    <property type="evidence" value="ECO:0007669"/>
    <property type="project" value="TreeGrafter"/>
</dbReference>
<comment type="similarity">
    <text evidence="3">Belongs to the RNase HII family. Eukaryotic subfamily.</text>
</comment>
<accession>A0AAN9US80</accession>
<dbReference type="PANTHER" id="PTHR10954">
    <property type="entry name" value="RIBONUCLEASE H2 SUBUNIT A"/>
    <property type="match status" value="1"/>
</dbReference>
<evidence type="ECO:0000256" key="2">
    <source>
        <dbReference type="ARBA" id="ARBA00001946"/>
    </source>
</evidence>
<feature type="compositionally biased region" description="Basic and acidic residues" evidence="10">
    <location>
        <begin position="305"/>
        <end position="314"/>
    </location>
</feature>
<evidence type="ECO:0000256" key="3">
    <source>
        <dbReference type="ARBA" id="ARBA00007058"/>
    </source>
</evidence>
<dbReference type="GO" id="GO:0003723">
    <property type="term" value="F:RNA binding"/>
    <property type="evidence" value="ECO:0007669"/>
    <property type="project" value="UniProtKB-UniRule"/>
</dbReference>
<evidence type="ECO:0000256" key="6">
    <source>
        <dbReference type="ARBA" id="ARBA00022759"/>
    </source>
</evidence>
<feature type="binding site" evidence="8">
    <location>
        <position position="205"/>
    </location>
    <ligand>
        <name>a divalent metal cation</name>
        <dbReference type="ChEBI" id="CHEBI:60240"/>
    </ligand>
</feature>
<evidence type="ECO:0000256" key="4">
    <source>
        <dbReference type="ARBA" id="ARBA00022722"/>
    </source>
</evidence>
<dbReference type="GO" id="GO:0032299">
    <property type="term" value="C:ribonuclease H2 complex"/>
    <property type="evidence" value="ECO:0007669"/>
    <property type="project" value="TreeGrafter"/>
</dbReference>
<dbReference type="InterPro" id="IPR001352">
    <property type="entry name" value="RNase_HII/HIII"/>
</dbReference>
<evidence type="ECO:0000313" key="13">
    <source>
        <dbReference type="Proteomes" id="UP001320420"/>
    </source>
</evidence>
<dbReference type="CDD" id="cd07181">
    <property type="entry name" value="RNase_HII_eukaryota_like"/>
    <property type="match status" value="1"/>
</dbReference>
<name>A0AAN9US80_9PEZI</name>
<evidence type="ECO:0000256" key="7">
    <source>
        <dbReference type="ARBA" id="ARBA00022801"/>
    </source>
</evidence>
<feature type="region of interest" description="Disordered" evidence="10">
    <location>
        <begin position="1"/>
        <end position="23"/>
    </location>
</feature>
<organism evidence="12 13">
    <name type="scientific">Diatrype stigma</name>
    <dbReference type="NCBI Taxonomy" id="117547"/>
    <lineage>
        <taxon>Eukaryota</taxon>
        <taxon>Fungi</taxon>
        <taxon>Dikarya</taxon>
        <taxon>Ascomycota</taxon>
        <taxon>Pezizomycotina</taxon>
        <taxon>Sordariomycetes</taxon>
        <taxon>Xylariomycetidae</taxon>
        <taxon>Xylariales</taxon>
        <taxon>Diatrypaceae</taxon>
        <taxon>Diatrype</taxon>
    </lineage>
</organism>
<dbReference type="Gene3D" id="1.10.10.460">
    <property type="entry name" value="Ribonuclease hii. Domain 2"/>
    <property type="match status" value="1"/>
</dbReference>
<dbReference type="FunFam" id="3.30.420.10:FF:000016">
    <property type="entry name" value="Ribonuclease"/>
    <property type="match status" value="1"/>
</dbReference>
<evidence type="ECO:0000256" key="10">
    <source>
        <dbReference type="SAM" id="MobiDB-lite"/>
    </source>
</evidence>
<evidence type="ECO:0000256" key="9">
    <source>
        <dbReference type="RuleBase" id="RU003515"/>
    </source>
</evidence>
<gene>
    <name evidence="12" type="ORF">SLS62_005699</name>
</gene>
<comment type="catalytic activity">
    <reaction evidence="1 8 9">
        <text>Endonucleolytic cleavage to 5'-phosphomonoester.</text>
        <dbReference type="EC" id="3.1.26.4"/>
    </reaction>
</comment>
<comment type="function">
    <text evidence="9">Endonuclease that specifically degrades the RNA of RNA-DNA hybrids.</text>
</comment>
<evidence type="ECO:0000259" key="11">
    <source>
        <dbReference type="PROSITE" id="PS51975"/>
    </source>
</evidence>
<keyword evidence="5 8" id="KW-0479">Metal-binding</keyword>
<dbReference type="PROSITE" id="PS51975">
    <property type="entry name" value="RNASE_H_2"/>
    <property type="match status" value="1"/>
</dbReference>
<protein>
    <recommendedName>
        <fullName evidence="9">Ribonuclease</fullName>
        <ecNumber evidence="9">3.1.26.4</ecNumber>
    </recommendedName>
</protein>
<dbReference type="InterPro" id="IPR036397">
    <property type="entry name" value="RNaseH_sf"/>
</dbReference>
<dbReference type="Pfam" id="PF01351">
    <property type="entry name" value="RNase_HII"/>
    <property type="match status" value="1"/>
</dbReference>
<feature type="region of interest" description="Disordered" evidence="10">
    <location>
        <begin position="399"/>
        <end position="421"/>
    </location>
</feature>
<dbReference type="AlphaFoldDB" id="A0AAN9US80"/>
<proteinExistence type="inferred from homology"/>
<keyword evidence="13" id="KW-1185">Reference proteome</keyword>
<dbReference type="GO" id="GO:0006298">
    <property type="term" value="P:mismatch repair"/>
    <property type="evidence" value="ECO:0007669"/>
    <property type="project" value="TreeGrafter"/>
</dbReference>
<evidence type="ECO:0000313" key="12">
    <source>
        <dbReference type="EMBL" id="KAK7752362.1"/>
    </source>
</evidence>
<dbReference type="GO" id="GO:0046872">
    <property type="term" value="F:metal ion binding"/>
    <property type="evidence" value="ECO:0007669"/>
    <property type="project" value="UniProtKB-KW"/>
</dbReference>
<reference evidence="12 13" key="1">
    <citation type="submission" date="2024-02" db="EMBL/GenBank/DDBJ databases">
        <title>De novo assembly and annotation of 12 fungi associated with fruit tree decline syndrome in Ontario, Canada.</title>
        <authorList>
            <person name="Sulman M."/>
            <person name="Ellouze W."/>
            <person name="Ilyukhin E."/>
        </authorList>
    </citation>
    <scope>NUCLEOTIDE SEQUENCE [LARGE SCALE GENOMIC DNA]</scope>
    <source>
        <strain evidence="12 13">M11/M66-122</strain>
    </source>
</reference>
<feature type="domain" description="RNase H type-2" evidence="11">
    <location>
        <begin position="72"/>
        <end position="368"/>
    </location>
</feature>
<dbReference type="GO" id="GO:0004523">
    <property type="term" value="F:RNA-DNA hybrid ribonuclease activity"/>
    <property type="evidence" value="ECO:0007669"/>
    <property type="project" value="UniProtKB-UniRule"/>
</dbReference>
<dbReference type="EMBL" id="JAKJXP020000039">
    <property type="protein sequence ID" value="KAK7752362.1"/>
    <property type="molecule type" value="Genomic_DNA"/>
</dbReference>
<keyword evidence="6 8" id="KW-0255">Endonuclease</keyword>
<dbReference type="PANTHER" id="PTHR10954:SF7">
    <property type="entry name" value="RIBONUCLEASE H2 SUBUNIT A"/>
    <property type="match status" value="1"/>
</dbReference>
<keyword evidence="7 8" id="KW-0378">Hydrolase</keyword>
<feature type="region of interest" description="Disordered" evidence="10">
    <location>
        <begin position="279"/>
        <end position="328"/>
    </location>
</feature>
<comment type="cofactor">
    <cofactor evidence="2">
        <name>Mg(2+)</name>
        <dbReference type="ChEBI" id="CHEBI:18420"/>
    </cofactor>
</comment>
<dbReference type="EC" id="3.1.26.4" evidence="9"/>
<dbReference type="SUPFAM" id="SSF53098">
    <property type="entry name" value="Ribonuclease H-like"/>
    <property type="match status" value="2"/>
</dbReference>